<organism evidence="2 3">
    <name type="scientific">Plakobranchus ocellatus</name>
    <dbReference type="NCBI Taxonomy" id="259542"/>
    <lineage>
        <taxon>Eukaryota</taxon>
        <taxon>Metazoa</taxon>
        <taxon>Spiralia</taxon>
        <taxon>Lophotrochozoa</taxon>
        <taxon>Mollusca</taxon>
        <taxon>Gastropoda</taxon>
        <taxon>Heterobranchia</taxon>
        <taxon>Euthyneura</taxon>
        <taxon>Panpulmonata</taxon>
        <taxon>Sacoglossa</taxon>
        <taxon>Placobranchoidea</taxon>
        <taxon>Plakobranchidae</taxon>
        <taxon>Plakobranchus</taxon>
    </lineage>
</organism>
<dbReference type="EMBL" id="BLXT01003748">
    <property type="protein sequence ID" value="GFO05531.1"/>
    <property type="molecule type" value="Genomic_DNA"/>
</dbReference>
<evidence type="ECO:0000256" key="1">
    <source>
        <dbReference type="SAM" id="MobiDB-lite"/>
    </source>
</evidence>
<comment type="caution">
    <text evidence="2">The sequence shown here is derived from an EMBL/GenBank/DDBJ whole genome shotgun (WGS) entry which is preliminary data.</text>
</comment>
<gene>
    <name evidence="2" type="ORF">PoB_003203600</name>
</gene>
<dbReference type="AlphaFoldDB" id="A0AAV4A2R8"/>
<feature type="region of interest" description="Disordered" evidence="1">
    <location>
        <begin position="47"/>
        <end position="82"/>
    </location>
</feature>
<sequence length="82" mass="9137">MEDVHLSLDIPGFRSFNFKAFFRDSSWCSPRKLSALTLTATRRLGANSHSHQETLGANSHSHQETLGANSPSHQETLGDSRR</sequence>
<protein>
    <submittedName>
        <fullName evidence="2">Uncharacterized protein</fullName>
    </submittedName>
</protein>
<reference evidence="2 3" key="1">
    <citation type="journal article" date="2021" name="Elife">
        <title>Chloroplast acquisition without the gene transfer in kleptoplastic sea slugs, Plakobranchus ocellatus.</title>
        <authorList>
            <person name="Maeda T."/>
            <person name="Takahashi S."/>
            <person name="Yoshida T."/>
            <person name="Shimamura S."/>
            <person name="Takaki Y."/>
            <person name="Nagai Y."/>
            <person name="Toyoda A."/>
            <person name="Suzuki Y."/>
            <person name="Arimoto A."/>
            <person name="Ishii H."/>
            <person name="Satoh N."/>
            <person name="Nishiyama T."/>
            <person name="Hasebe M."/>
            <person name="Maruyama T."/>
            <person name="Minagawa J."/>
            <person name="Obokata J."/>
            <person name="Shigenobu S."/>
        </authorList>
    </citation>
    <scope>NUCLEOTIDE SEQUENCE [LARGE SCALE GENOMIC DNA]</scope>
</reference>
<dbReference type="Proteomes" id="UP000735302">
    <property type="component" value="Unassembled WGS sequence"/>
</dbReference>
<accession>A0AAV4A2R8</accession>
<keyword evidence="3" id="KW-1185">Reference proteome</keyword>
<name>A0AAV4A2R8_9GAST</name>
<feature type="compositionally biased region" description="Polar residues" evidence="1">
    <location>
        <begin position="47"/>
        <end position="75"/>
    </location>
</feature>
<evidence type="ECO:0000313" key="2">
    <source>
        <dbReference type="EMBL" id="GFO05531.1"/>
    </source>
</evidence>
<evidence type="ECO:0000313" key="3">
    <source>
        <dbReference type="Proteomes" id="UP000735302"/>
    </source>
</evidence>
<proteinExistence type="predicted"/>